<dbReference type="Gene3D" id="1.25.40.10">
    <property type="entry name" value="Tetratricopeptide repeat domain"/>
    <property type="match status" value="1"/>
</dbReference>
<gene>
    <name evidence="6" type="ORF">ACMD2_20744</name>
</gene>
<dbReference type="Pfam" id="PF14432">
    <property type="entry name" value="DYW_deaminase"/>
    <property type="match status" value="1"/>
</dbReference>
<feature type="compositionally biased region" description="Low complexity" evidence="4">
    <location>
        <begin position="288"/>
        <end position="303"/>
    </location>
</feature>
<feature type="region of interest" description="Disordered" evidence="4">
    <location>
        <begin position="84"/>
        <end position="121"/>
    </location>
</feature>
<comment type="caution">
    <text evidence="6">The sequence shown here is derived from an EMBL/GenBank/DDBJ whole genome shotgun (WGS) entry which is preliminary data.</text>
</comment>
<feature type="compositionally biased region" description="Pro residues" evidence="4">
    <location>
        <begin position="304"/>
        <end position="318"/>
    </location>
</feature>
<dbReference type="GO" id="GO:0003723">
    <property type="term" value="F:RNA binding"/>
    <property type="evidence" value="ECO:0007669"/>
    <property type="project" value="InterPro"/>
</dbReference>
<dbReference type="GO" id="GO:0009451">
    <property type="term" value="P:RNA modification"/>
    <property type="evidence" value="ECO:0007669"/>
    <property type="project" value="InterPro"/>
</dbReference>
<evidence type="ECO:0000259" key="5">
    <source>
        <dbReference type="Pfam" id="PF14432"/>
    </source>
</evidence>
<evidence type="ECO:0000313" key="7">
    <source>
        <dbReference type="Proteomes" id="UP000092600"/>
    </source>
</evidence>
<evidence type="ECO:0000256" key="2">
    <source>
        <dbReference type="ARBA" id="ARBA00022946"/>
    </source>
</evidence>
<keyword evidence="2" id="KW-0809">Transit peptide</keyword>
<dbReference type="PANTHER" id="PTHR47926:SF351">
    <property type="entry name" value="MITOCHONDRIAL RNAEDITING FACTOR 1"/>
    <property type="match status" value="1"/>
</dbReference>
<organism evidence="6 7">
    <name type="scientific">Ananas comosus</name>
    <name type="common">Pineapple</name>
    <name type="synonym">Ananas ananas</name>
    <dbReference type="NCBI Taxonomy" id="4615"/>
    <lineage>
        <taxon>Eukaryota</taxon>
        <taxon>Viridiplantae</taxon>
        <taxon>Streptophyta</taxon>
        <taxon>Embryophyta</taxon>
        <taxon>Tracheophyta</taxon>
        <taxon>Spermatophyta</taxon>
        <taxon>Magnoliopsida</taxon>
        <taxon>Liliopsida</taxon>
        <taxon>Poales</taxon>
        <taxon>Bromeliaceae</taxon>
        <taxon>Bromelioideae</taxon>
        <taxon>Ananas</taxon>
    </lineage>
</organism>
<feature type="domain" description="DYW" evidence="5">
    <location>
        <begin position="527"/>
        <end position="619"/>
    </location>
</feature>
<dbReference type="InterPro" id="IPR011990">
    <property type="entry name" value="TPR-like_helical_dom_sf"/>
</dbReference>
<evidence type="ECO:0000256" key="3">
    <source>
        <dbReference type="PROSITE-ProRule" id="PRU00708"/>
    </source>
</evidence>
<dbReference type="PANTHER" id="PTHR47926">
    <property type="entry name" value="PENTATRICOPEPTIDE REPEAT-CONTAINING PROTEIN"/>
    <property type="match status" value="1"/>
</dbReference>
<dbReference type="AlphaFoldDB" id="A0A199UNW2"/>
<dbReference type="InterPro" id="IPR046960">
    <property type="entry name" value="PPR_At4g14850-like_plant"/>
</dbReference>
<evidence type="ECO:0000256" key="1">
    <source>
        <dbReference type="ARBA" id="ARBA00022737"/>
    </source>
</evidence>
<dbReference type="NCBIfam" id="TIGR00756">
    <property type="entry name" value="PPR"/>
    <property type="match status" value="1"/>
</dbReference>
<feature type="compositionally biased region" description="Pro residues" evidence="4">
    <location>
        <begin position="268"/>
        <end position="287"/>
    </location>
</feature>
<evidence type="ECO:0000313" key="6">
    <source>
        <dbReference type="EMBL" id="OAY66444.1"/>
    </source>
</evidence>
<dbReference type="InterPro" id="IPR002885">
    <property type="entry name" value="PPR_rpt"/>
</dbReference>
<protein>
    <submittedName>
        <fullName evidence="6">Putative pentatricopeptide repeat-containing protein</fullName>
    </submittedName>
</protein>
<feature type="compositionally biased region" description="Pro residues" evidence="4">
    <location>
        <begin position="147"/>
        <end position="158"/>
    </location>
</feature>
<feature type="region of interest" description="Disordered" evidence="4">
    <location>
        <begin position="142"/>
        <end position="166"/>
    </location>
</feature>
<reference evidence="6 7" key="1">
    <citation type="journal article" date="2016" name="DNA Res.">
        <title>The draft genome of MD-2 pineapple using hybrid error correction of long reads.</title>
        <authorList>
            <person name="Redwan R.M."/>
            <person name="Saidin A."/>
            <person name="Kumar S.V."/>
        </authorList>
    </citation>
    <scope>NUCLEOTIDE SEQUENCE [LARGE SCALE GENOMIC DNA]</scope>
    <source>
        <strain evidence="7">cv. MD2</strain>
        <tissue evidence="6">Leaf</tissue>
    </source>
</reference>
<accession>A0A199UNW2</accession>
<dbReference type="EMBL" id="LSRQ01006220">
    <property type="protein sequence ID" value="OAY66444.1"/>
    <property type="molecule type" value="Genomic_DNA"/>
</dbReference>
<dbReference type="GO" id="GO:0008270">
    <property type="term" value="F:zinc ion binding"/>
    <property type="evidence" value="ECO:0007669"/>
    <property type="project" value="InterPro"/>
</dbReference>
<dbReference type="PROSITE" id="PS51375">
    <property type="entry name" value="PPR"/>
    <property type="match status" value="1"/>
</dbReference>
<keyword evidence="1" id="KW-0677">Repeat</keyword>
<dbReference type="InterPro" id="IPR032867">
    <property type="entry name" value="DYW_dom"/>
</dbReference>
<feature type="region of interest" description="Disordered" evidence="4">
    <location>
        <begin position="237"/>
        <end position="321"/>
    </location>
</feature>
<dbReference type="Pfam" id="PF01535">
    <property type="entry name" value="PPR"/>
    <property type="match status" value="2"/>
</dbReference>
<feature type="compositionally biased region" description="Low complexity" evidence="4">
    <location>
        <begin position="237"/>
        <end position="267"/>
    </location>
</feature>
<evidence type="ECO:0000256" key="4">
    <source>
        <dbReference type="SAM" id="MobiDB-lite"/>
    </source>
</evidence>
<sequence>MRRLDVVVREAEALVGGFCAAAGGGAAPTEKNTRGAGAGAGCASASPSCALSLGLPFFFFAVVFFSASSPTPFAAAAAAAATGSGWGPADVPARPGRRPPLAVGGARPPAGPAAPRPPPQVGPRALVVPFLPALPPLQPPHHLLRPLLPPPPLPPRLPRPPRRRPAPAASWCALLSSLAQNALPLLALSVFRSMLRAGVPPPTAPPSAAKSAAALSSLARPLPPRLASSPLLPDVFVSSSSSTCTPSAPSSPTPSASSISCPPATSSPGPPSSPPTPPTRPSTPPRSPSSGPRSSRASTSTTSPSPPSPASAPPPPPRARAQVHARAAKSGLDASPFVGSALVSLYSKCGLAAHADQVFDEMPRRNLGAWNAALAAAAQHGRAADAFRRFEAMRAAGSAQLHHLPLPAHRVQPRGLVGEGRRYFASCPSTASSRARALRRDATESVWSALLTACRIHKDTGTAALAADRLFAAGSLSSGASMLLRRVRRGRRYADAARARKEMRDRGVRKETGLSWLEAGGRCTPGGYVADTSEVGRDVGGEEKRAAVRYHSERLAIGLGLLVVPEGVPIRVMKNLRVCSDCHTAIKYLSKCTGRTVVLRDNHRFHRFESGQCSCRDFW</sequence>
<dbReference type="Proteomes" id="UP000092600">
    <property type="component" value="Unassembled WGS sequence"/>
</dbReference>
<proteinExistence type="predicted"/>
<feature type="compositionally biased region" description="Low complexity" evidence="4">
    <location>
        <begin position="84"/>
        <end position="108"/>
    </location>
</feature>
<feature type="compositionally biased region" description="Pro residues" evidence="4">
    <location>
        <begin position="109"/>
        <end position="121"/>
    </location>
</feature>
<dbReference type="PRINTS" id="PR01217">
    <property type="entry name" value="PRICHEXTENSN"/>
</dbReference>
<feature type="repeat" description="PPR" evidence="3">
    <location>
        <begin position="167"/>
        <end position="201"/>
    </location>
</feature>
<name>A0A199UNW2_ANACO</name>